<sequence>YLHLSRLVYGVGGASNLERVASKVVIKLQYHARYHDVSPTSPLALAALNEFKWIRLAERREDRWKGRASSAPKLNCVNSLASLQRIHTTTKGEEEKRNN</sequence>
<organism evidence="1">
    <name type="scientific">Lepeophtheirus salmonis</name>
    <name type="common">Salmon louse</name>
    <name type="synonym">Caligus salmonis</name>
    <dbReference type="NCBI Taxonomy" id="72036"/>
    <lineage>
        <taxon>Eukaryota</taxon>
        <taxon>Metazoa</taxon>
        <taxon>Ecdysozoa</taxon>
        <taxon>Arthropoda</taxon>
        <taxon>Crustacea</taxon>
        <taxon>Multicrustacea</taxon>
        <taxon>Hexanauplia</taxon>
        <taxon>Copepoda</taxon>
        <taxon>Siphonostomatoida</taxon>
        <taxon>Caligidae</taxon>
        <taxon>Lepeophtheirus</taxon>
    </lineage>
</organism>
<reference evidence="1" key="1">
    <citation type="submission" date="2014-05" db="EMBL/GenBank/DDBJ databases">
        <authorList>
            <person name="Chronopoulou M."/>
        </authorList>
    </citation>
    <scope>NUCLEOTIDE SEQUENCE</scope>
    <source>
        <tissue evidence="1">Whole organism</tissue>
    </source>
</reference>
<name>A0A0K2UT52_LEPSM</name>
<accession>A0A0K2UT52</accession>
<protein>
    <submittedName>
        <fullName evidence="1">Uncharacterized protein</fullName>
    </submittedName>
</protein>
<proteinExistence type="predicted"/>
<feature type="non-terminal residue" evidence="1">
    <location>
        <position position="1"/>
    </location>
</feature>
<dbReference type="AlphaFoldDB" id="A0A0K2UT52"/>
<evidence type="ECO:0000313" key="1">
    <source>
        <dbReference type="EMBL" id="CDW41443.1"/>
    </source>
</evidence>
<dbReference type="EMBL" id="HACA01024082">
    <property type="protein sequence ID" value="CDW41443.1"/>
    <property type="molecule type" value="Transcribed_RNA"/>
</dbReference>